<dbReference type="Pfam" id="PF04865">
    <property type="entry name" value="Baseplate_J"/>
    <property type="match status" value="1"/>
</dbReference>
<dbReference type="Pfam" id="PF26078">
    <property type="entry name" value="Baseplate_J_M"/>
    <property type="match status" value="1"/>
</dbReference>
<dbReference type="PANTHER" id="PTHR37829">
    <property type="entry name" value="PHAGE-LIKE ELEMENT PBSX PROTEIN XKDT"/>
    <property type="match status" value="1"/>
</dbReference>
<dbReference type="Proteomes" id="UP000199337">
    <property type="component" value="Unassembled WGS sequence"/>
</dbReference>
<dbReference type="Pfam" id="PF26079">
    <property type="entry name" value="Baseplate_J_C"/>
    <property type="match status" value="1"/>
</dbReference>
<feature type="domain" description="Baseplate J-like central" evidence="3">
    <location>
        <begin position="194"/>
        <end position="269"/>
    </location>
</feature>
<feature type="domain" description="Baseplate protein J-like barrel" evidence="2">
    <location>
        <begin position="90"/>
        <end position="170"/>
    </location>
</feature>
<dbReference type="STRING" id="341036.SAMN05660649_04255"/>
<dbReference type="RefSeq" id="WP_092474147.1">
    <property type="nucleotide sequence ID" value="NZ_FOOX01000020.1"/>
</dbReference>
<evidence type="ECO:0000259" key="4">
    <source>
        <dbReference type="Pfam" id="PF26079"/>
    </source>
</evidence>
<comment type="similarity">
    <text evidence="1">Belongs to the Mu gp47/PBSX XkdT family.</text>
</comment>
<dbReference type="InterPro" id="IPR058531">
    <property type="entry name" value="Baseplate_J_M"/>
</dbReference>
<evidence type="ECO:0000259" key="2">
    <source>
        <dbReference type="Pfam" id="PF04865"/>
    </source>
</evidence>
<protein>
    <submittedName>
        <fullName evidence="5">Uncharacterized phage protein gp47/JayE</fullName>
    </submittedName>
</protein>
<organism evidence="5 6">
    <name type="scientific">Desulfotruncus arcticus DSM 17038</name>
    <dbReference type="NCBI Taxonomy" id="1121424"/>
    <lineage>
        <taxon>Bacteria</taxon>
        <taxon>Bacillati</taxon>
        <taxon>Bacillota</taxon>
        <taxon>Clostridia</taxon>
        <taxon>Eubacteriales</taxon>
        <taxon>Desulfallaceae</taxon>
        <taxon>Desulfotruncus</taxon>
    </lineage>
</organism>
<proteinExistence type="inferred from homology"/>
<feature type="domain" description="Baseplate J-like C-terminal" evidence="4">
    <location>
        <begin position="276"/>
        <end position="358"/>
    </location>
</feature>
<dbReference type="InterPro" id="IPR052399">
    <property type="entry name" value="Phage_Baseplate_Assmbl_Protein"/>
</dbReference>
<evidence type="ECO:0000313" key="6">
    <source>
        <dbReference type="Proteomes" id="UP000199337"/>
    </source>
</evidence>
<sequence length="361" mass="38247">MPLPNFLDETEEKILARMLARVPDDIDKSEGSYIWDALCPVAIELAQAYINLDIAYQQTFAGDADGENLDKRAAEMGIVRVPASPAIGKVVFNGTEGAVIPAGSIVSTQSGVEYVVDEEVVIDSSGSALANITAIEAGADGNVPANSITVLSAPIPGVTSVNNPEPTYQGENEEKDDNFRDRYFDEIGNKAIDGNIAQYKKWAREYPGIGRAKVFPLWNGPNTVKLSILDAENQVASAGLIADFQEYMDPGSEGLGNGVAPIGSKVTVTSANRVNIEISANLVLAEGYSELSGVDDALISYLSELAYVKNTVTYIGIGAAILAVSAVDQVQNLLLNGATIDITLTSEQIPELGTTTWTVVT</sequence>
<reference evidence="6" key="1">
    <citation type="submission" date="2016-10" db="EMBL/GenBank/DDBJ databases">
        <authorList>
            <person name="Varghese N."/>
            <person name="Submissions S."/>
        </authorList>
    </citation>
    <scope>NUCLEOTIDE SEQUENCE [LARGE SCALE GENOMIC DNA]</scope>
    <source>
        <strain evidence="6">DSM 17038</strain>
    </source>
</reference>
<dbReference type="EMBL" id="FOOX01000020">
    <property type="protein sequence ID" value="SFH21033.1"/>
    <property type="molecule type" value="Genomic_DNA"/>
</dbReference>
<dbReference type="PANTHER" id="PTHR37829:SF3">
    <property type="entry name" value="PROTEIN JAYE-RELATED"/>
    <property type="match status" value="1"/>
</dbReference>
<dbReference type="OrthoDB" id="2554267at2"/>
<gene>
    <name evidence="5" type="ORF">SAMN05660649_04255</name>
</gene>
<name>A0A1I2Y5U2_9FIRM</name>
<evidence type="ECO:0000256" key="1">
    <source>
        <dbReference type="ARBA" id="ARBA00038087"/>
    </source>
</evidence>
<evidence type="ECO:0000313" key="5">
    <source>
        <dbReference type="EMBL" id="SFH21033.1"/>
    </source>
</evidence>
<dbReference type="AlphaFoldDB" id="A0A1I2Y5U2"/>
<dbReference type="InterPro" id="IPR006949">
    <property type="entry name" value="Barrel_Baseplate_J-like"/>
</dbReference>
<accession>A0A1I2Y5U2</accession>
<evidence type="ECO:0000259" key="3">
    <source>
        <dbReference type="Pfam" id="PF26078"/>
    </source>
</evidence>
<keyword evidence="6" id="KW-1185">Reference proteome</keyword>
<dbReference type="InterPro" id="IPR058530">
    <property type="entry name" value="Baseplate_J-like_C"/>
</dbReference>